<sequence>MSANTTPQFGYPKLVTKDNWDDWYHCMLVQAQGLGLKEVVDLKYSAAFSRFHLLKAPKKVGWHYADSTTSNAFHWGLTGEEQVRVSHVETRGGLRRTRWKQDADVEFRVYCESGSTKEREMLLGLKEMDRLVSEPYEKQRESVMKLKNFFYETVDARILQRADMLGDLRAVVEEIDRFVNRV</sequence>
<comment type="caution">
    <text evidence="1">The sequence shown here is derived from an EMBL/GenBank/DDBJ whole genome shotgun (WGS) entry which is preliminary data.</text>
</comment>
<dbReference type="Proteomes" id="UP001302126">
    <property type="component" value="Unassembled WGS sequence"/>
</dbReference>
<reference evidence="1" key="2">
    <citation type="submission" date="2023-05" db="EMBL/GenBank/DDBJ databases">
        <authorList>
            <consortium name="Lawrence Berkeley National Laboratory"/>
            <person name="Steindorff A."/>
            <person name="Hensen N."/>
            <person name="Bonometti L."/>
            <person name="Westerberg I."/>
            <person name="Brannstrom I.O."/>
            <person name="Guillou S."/>
            <person name="Cros-Aarteil S."/>
            <person name="Calhoun S."/>
            <person name="Haridas S."/>
            <person name="Kuo A."/>
            <person name="Mondo S."/>
            <person name="Pangilinan J."/>
            <person name="Riley R."/>
            <person name="Labutti K."/>
            <person name="Andreopoulos B."/>
            <person name="Lipzen A."/>
            <person name="Chen C."/>
            <person name="Yanf M."/>
            <person name="Daum C."/>
            <person name="Ng V."/>
            <person name="Clum A."/>
            <person name="Ohm R."/>
            <person name="Martin F."/>
            <person name="Silar P."/>
            <person name="Natvig D."/>
            <person name="Lalanne C."/>
            <person name="Gautier V."/>
            <person name="Ament-Velasquez S.L."/>
            <person name="Kruys A."/>
            <person name="Hutchinson M.I."/>
            <person name="Powell A.J."/>
            <person name="Barry K."/>
            <person name="Miller A.N."/>
            <person name="Grigoriev I.V."/>
            <person name="Debuchy R."/>
            <person name="Gladieux P."/>
            <person name="Thoren M.H."/>
            <person name="Johannesson H."/>
        </authorList>
    </citation>
    <scope>NUCLEOTIDE SEQUENCE</scope>
    <source>
        <strain evidence="1">PSN309</strain>
    </source>
</reference>
<gene>
    <name evidence="1" type="ORF">QBC35DRAFT_479122</name>
</gene>
<accession>A0AAN7AE04</accession>
<protein>
    <submittedName>
        <fullName evidence="1">Uncharacterized protein</fullName>
    </submittedName>
</protein>
<dbReference type="AlphaFoldDB" id="A0AAN7AE04"/>
<dbReference type="EMBL" id="MU864670">
    <property type="protein sequence ID" value="KAK4182377.1"/>
    <property type="molecule type" value="Genomic_DNA"/>
</dbReference>
<proteinExistence type="predicted"/>
<evidence type="ECO:0000313" key="2">
    <source>
        <dbReference type="Proteomes" id="UP001302126"/>
    </source>
</evidence>
<organism evidence="1 2">
    <name type="scientific">Podospora australis</name>
    <dbReference type="NCBI Taxonomy" id="1536484"/>
    <lineage>
        <taxon>Eukaryota</taxon>
        <taxon>Fungi</taxon>
        <taxon>Dikarya</taxon>
        <taxon>Ascomycota</taxon>
        <taxon>Pezizomycotina</taxon>
        <taxon>Sordariomycetes</taxon>
        <taxon>Sordariomycetidae</taxon>
        <taxon>Sordariales</taxon>
        <taxon>Podosporaceae</taxon>
        <taxon>Podospora</taxon>
    </lineage>
</organism>
<reference evidence="1" key="1">
    <citation type="journal article" date="2023" name="Mol. Phylogenet. Evol.">
        <title>Genome-scale phylogeny and comparative genomics of the fungal order Sordariales.</title>
        <authorList>
            <person name="Hensen N."/>
            <person name="Bonometti L."/>
            <person name="Westerberg I."/>
            <person name="Brannstrom I.O."/>
            <person name="Guillou S."/>
            <person name="Cros-Aarteil S."/>
            <person name="Calhoun S."/>
            <person name="Haridas S."/>
            <person name="Kuo A."/>
            <person name="Mondo S."/>
            <person name="Pangilinan J."/>
            <person name="Riley R."/>
            <person name="LaButti K."/>
            <person name="Andreopoulos B."/>
            <person name="Lipzen A."/>
            <person name="Chen C."/>
            <person name="Yan M."/>
            <person name="Daum C."/>
            <person name="Ng V."/>
            <person name="Clum A."/>
            <person name="Steindorff A."/>
            <person name="Ohm R.A."/>
            <person name="Martin F."/>
            <person name="Silar P."/>
            <person name="Natvig D.O."/>
            <person name="Lalanne C."/>
            <person name="Gautier V."/>
            <person name="Ament-Velasquez S.L."/>
            <person name="Kruys A."/>
            <person name="Hutchinson M.I."/>
            <person name="Powell A.J."/>
            <person name="Barry K."/>
            <person name="Miller A.N."/>
            <person name="Grigoriev I.V."/>
            <person name="Debuchy R."/>
            <person name="Gladieux P."/>
            <person name="Hiltunen Thoren M."/>
            <person name="Johannesson H."/>
        </authorList>
    </citation>
    <scope>NUCLEOTIDE SEQUENCE</scope>
    <source>
        <strain evidence="1">PSN309</strain>
    </source>
</reference>
<keyword evidence="2" id="KW-1185">Reference proteome</keyword>
<name>A0AAN7AE04_9PEZI</name>
<evidence type="ECO:0000313" key="1">
    <source>
        <dbReference type="EMBL" id="KAK4182377.1"/>
    </source>
</evidence>